<comment type="caution">
    <text evidence="1">The sequence shown here is derived from an EMBL/GenBank/DDBJ whole genome shotgun (WGS) entry which is preliminary data.</text>
</comment>
<sequence>MKVEVNIPKGKYCYDAILKQPCVLKESNRYYCRLLQVAIGLGGVKHPDCPSLKKNELSRAEERA</sequence>
<organism evidence="1">
    <name type="scientific">marine sediment metagenome</name>
    <dbReference type="NCBI Taxonomy" id="412755"/>
    <lineage>
        <taxon>unclassified sequences</taxon>
        <taxon>metagenomes</taxon>
        <taxon>ecological metagenomes</taxon>
    </lineage>
</organism>
<name>A0A0F9SY41_9ZZZZ</name>
<reference evidence="1" key="1">
    <citation type="journal article" date="2015" name="Nature">
        <title>Complex archaea that bridge the gap between prokaryotes and eukaryotes.</title>
        <authorList>
            <person name="Spang A."/>
            <person name="Saw J.H."/>
            <person name="Jorgensen S.L."/>
            <person name="Zaremba-Niedzwiedzka K."/>
            <person name="Martijn J."/>
            <person name="Lind A.E."/>
            <person name="van Eijk R."/>
            <person name="Schleper C."/>
            <person name="Guy L."/>
            <person name="Ettema T.J."/>
        </authorList>
    </citation>
    <scope>NUCLEOTIDE SEQUENCE</scope>
</reference>
<dbReference type="EMBL" id="LAZR01000336">
    <property type="protein sequence ID" value="KKN73825.1"/>
    <property type="molecule type" value="Genomic_DNA"/>
</dbReference>
<dbReference type="AlphaFoldDB" id="A0A0F9SY41"/>
<protein>
    <submittedName>
        <fullName evidence="1">Uncharacterized protein</fullName>
    </submittedName>
</protein>
<gene>
    <name evidence="1" type="ORF">LCGC14_0396270</name>
</gene>
<evidence type="ECO:0000313" key="1">
    <source>
        <dbReference type="EMBL" id="KKN73825.1"/>
    </source>
</evidence>
<proteinExistence type="predicted"/>
<accession>A0A0F9SY41</accession>